<protein>
    <submittedName>
        <fullName evidence="3">Prophage lp3 protein 7</fullName>
    </submittedName>
</protein>
<feature type="domain" description="DNA primase/polymerase bifunctional N-terminal" evidence="2">
    <location>
        <begin position="10"/>
        <end position="167"/>
    </location>
</feature>
<feature type="domain" description="Primase C-terminal 1" evidence="1">
    <location>
        <begin position="198"/>
        <end position="263"/>
    </location>
</feature>
<gene>
    <name evidence="3" type="ORF">IV64_GL001989</name>
</gene>
<dbReference type="SMART" id="SM00942">
    <property type="entry name" value="PriCT_1"/>
    <property type="match status" value="1"/>
</dbReference>
<dbReference type="InterPro" id="IPR015330">
    <property type="entry name" value="DNA_primase/pol_bifunc_N"/>
</dbReference>
<name>A0A0R2MP71_9LACO</name>
<evidence type="ECO:0000259" key="2">
    <source>
        <dbReference type="SMART" id="SM00943"/>
    </source>
</evidence>
<evidence type="ECO:0000259" key="1">
    <source>
        <dbReference type="SMART" id="SM00942"/>
    </source>
</evidence>
<keyword evidence="4" id="KW-1185">Reference proteome</keyword>
<evidence type="ECO:0000313" key="4">
    <source>
        <dbReference type="Proteomes" id="UP000051783"/>
    </source>
</evidence>
<sequence length="277" mass="31409">MKEFATLDKAIELAKKGYAVYPLIENTKKPPKGVAGYKDATSDQGTIFAWFEKHPIYNLGLRLDLSDLLVVDIDMHEQTKNGRNSLAQLFKQGYTLPSDTYIEKTANGGIHYFLKYAGAKFRKVDVWPGIDLLSDFTVIAPSEINGKQYQPLDGRTLADIKPAPKWLVHKLAGQKVNWPSDRAHTTRQKRYTGHLLDEMVTGTTQGNRNAWLTKMIGRLFATGAEPENIYALACSINERFIEQPLEKKEVTTIYNSILKREMKRFERNSIRNSKIAG</sequence>
<organism evidence="3 4">
    <name type="scientific">Lactiplantibacillus xiangfangensis</name>
    <dbReference type="NCBI Taxonomy" id="942150"/>
    <lineage>
        <taxon>Bacteria</taxon>
        <taxon>Bacillati</taxon>
        <taxon>Bacillota</taxon>
        <taxon>Bacilli</taxon>
        <taxon>Lactobacillales</taxon>
        <taxon>Lactobacillaceae</taxon>
        <taxon>Lactiplantibacillus</taxon>
    </lineage>
</organism>
<dbReference type="Pfam" id="PF09250">
    <property type="entry name" value="Prim-Pol"/>
    <property type="match status" value="1"/>
</dbReference>
<dbReference type="Pfam" id="PF08708">
    <property type="entry name" value="PriCT_1"/>
    <property type="match status" value="1"/>
</dbReference>
<dbReference type="PATRIC" id="fig|942150.3.peg.2066"/>
<dbReference type="SMART" id="SM00943">
    <property type="entry name" value="Prim-Pol"/>
    <property type="match status" value="1"/>
</dbReference>
<evidence type="ECO:0000313" key="3">
    <source>
        <dbReference type="EMBL" id="KRO13851.1"/>
    </source>
</evidence>
<dbReference type="STRING" id="942150.IV64_GL001989"/>
<dbReference type="OrthoDB" id="2303110at2"/>
<proteinExistence type="predicted"/>
<accession>A0A0R2MP71</accession>
<dbReference type="CDD" id="cd04859">
    <property type="entry name" value="Prim_Pol"/>
    <property type="match status" value="1"/>
</dbReference>
<dbReference type="AlphaFoldDB" id="A0A0R2MP71"/>
<comment type="caution">
    <text evidence="3">The sequence shown here is derived from an EMBL/GenBank/DDBJ whole genome shotgun (WGS) entry which is preliminary data.</text>
</comment>
<dbReference type="RefSeq" id="WP_057705758.1">
    <property type="nucleotide sequence ID" value="NZ_JQCL01000035.1"/>
</dbReference>
<dbReference type="InterPro" id="IPR014820">
    <property type="entry name" value="PriCT_1"/>
</dbReference>
<dbReference type="EMBL" id="JQCL01000035">
    <property type="protein sequence ID" value="KRO13851.1"/>
    <property type="molecule type" value="Genomic_DNA"/>
</dbReference>
<dbReference type="Proteomes" id="UP000051783">
    <property type="component" value="Unassembled WGS sequence"/>
</dbReference>
<dbReference type="SUPFAM" id="SSF56747">
    <property type="entry name" value="Prim-pol domain"/>
    <property type="match status" value="1"/>
</dbReference>
<reference evidence="3 4" key="1">
    <citation type="journal article" date="2015" name="Genome Announc.">
        <title>Expanding the biotechnology potential of lactobacilli through comparative genomics of 213 strains and associated genera.</title>
        <authorList>
            <person name="Sun Z."/>
            <person name="Harris H.M."/>
            <person name="McCann A."/>
            <person name="Guo C."/>
            <person name="Argimon S."/>
            <person name="Zhang W."/>
            <person name="Yang X."/>
            <person name="Jeffery I.B."/>
            <person name="Cooney J.C."/>
            <person name="Kagawa T.F."/>
            <person name="Liu W."/>
            <person name="Song Y."/>
            <person name="Salvetti E."/>
            <person name="Wrobel A."/>
            <person name="Rasinkangas P."/>
            <person name="Parkhill J."/>
            <person name="Rea M.C."/>
            <person name="O'Sullivan O."/>
            <person name="Ritari J."/>
            <person name="Douillard F.P."/>
            <person name="Paul Ross R."/>
            <person name="Yang R."/>
            <person name="Briner A.E."/>
            <person name="Felis G.E."/>
            <person name="de Vos W.M."/>
            <person name="Barrangou R."/>
            <person name="Klaenhammer T.R."/>
            <person name="Caufield P.W."/>
            <person name="Cui Y."/>
            <person name="Zhang H."/>
            <person name="O'Toole P.W."/>
        </authorList>
    </citation>
    <scope>NUCLEOTIDE SEQUENCE [LARGE SCALE GENOMIC DNA]</scope>
    <source>
        <strain evidence="3 4">LMG 26013</strain>
    </source>
</reference>